<dbReference type="GO" id="GO:0003678">
    <property type="term" value="F:DNA helicase activity"/>
    <property type="evidence" value="ECO:0007669"/>
    <property type="project" value="TreeGrafter"/>
</dbReference>
<feature type="domain" description="Helicase ATP-binding" evidence="9">
    <location>
        <begin position="253"/>
        <end position="522"/>
    </location>
</feature>
<keyword evidence="5 6" id="KW-0067">ATP-binding</keyword>
<feature type="binding site" evidence="6">
    <location>
        <begin position="288"/>
        <end position="295"/>
    </location>
    <ligand>
        <name>ATP</name>
        <dbReference type="ChEBI" id="CHEBI:30616"/>
    </ligand>
</feature>
<comment type="similarity">
    <text evidence="6 7">Belongs to the helicase family. DinG subfamily. Type 2 sub-subfamily.</text>
</comment>
<feature type="coiled-coil region" evidence="8">
    <location>
        <begin position="571"/>
        <end position="602"/>
    </location>
</feature>
<dbReference type="NCBIfam" id="TIGR01407">
    <property type="entry name" value="dinG_rel"/>
    <property type="match status" value="1"/>
</dbReference>
<dbReference type="InterPro" id="IPR006054">
    <property type="entry name" value="DnaQ"/>
</dbReference>
<feature type="short sequence motif" description="DEAH box" evidence="6">
    <location>
        <begin position="467"/>
        <end position="470"/>
    </location>
</feature>
<dbReference type="AlphaFoldDB" id="A0A1G8Q1Q6"/>
<keyword evidence="1 6" id="KW-0540">Nuclease</keyword>
<dbReference type="InterPro" id="IPR014013">
    <property type="entry name" value="Helic_SF1/SF2_ATP-bd_DinG/Rad3"/>
</dbReference>
<evidence type="ECO:0000256" key="4">
    <source>
        <dbReference type="ARBA" id="ARBA00022839"/>
    </source>
</evidence>
<dbReference type="RefSeq" id="WP_093191299.1">
    <property type="nucleotide sequence ID" value="NZ_FNEV01000001.1"/>
</dbReference>
<dbReference type="STRING" id="86666.SAMN04490247_0343"/>
<keyword evidence="12" id="KW-1185">Reference proteome</keyword>
<keyword evidence="8" id="KW-0175">Coiled coil</keyword>
<dbReference type="EC" id="3.1.-.-" evidence="6 7"/>
<gene>
    <name evidence="6 7" type="primary">dinG</name>
    <name evidence="11" type="ORF">SAMN04490247_0343</name>
</gene>
<dbReference type="NCBIfam" id="NF005981">
    <property type="entry name" value="PRK08074.1"/>
    <property type="match status" value="1"/>
</dbReference>
<evidence type="ECO:0000256" key="8">
    <source>
        <dbReference type="SAM" id="Coils"/>
    </source>
</evidence>
<dbReference type="SMART" id="SM00491">
    <property type="entry name" value="HELICc2"/>
    <property type="match status" value="1"/>
</dbReference>
<evidence type="ECO:0000259" key="10">
    <source>
        <dbReference type="PROSITE" id="PS51194"/>
    </source>
</evidence>
<dbReference type="InterPro" id="IPR045028">
    <property type="entry name" value="DinG/Rad3-like"/>
</dbReference>
<keyword evidence="2 6" id="KW-0547">Nucleotide-binding</keyword>
<dbReference type="Gene3D" id="3.40.50.300">
    <property type="entry name" value="P-loop containing nucleotide triphosphate hydrolases"/>
    <property type="match status" value="2"/>
</dbReference>
<comment type="function">
    <text evidence="6 7">3'-5' exonuclease.</text>
</comment>
<dbReference type="PANTHER" id="PTHR11472:SF34">
    <property type="entry name" value="REGULATOR OF TELOMERE ELONGATION HELICASE 1"/>
    <property type="match status" value="1"/>
</dbReference>
<protein>
    <recommendedName>
        <fullName evidence="6 7">3'-5' exonuclease DinG</fullName>
        <ecNumber evidence="6 7">3.1.-.-</ecNumber>
    </recommendedName>
</protein>
<dbReference type="GO" id="GO:0005524">
    <property type="term" value="F:ATP binding"/>
    <property type="evidence" value="ECO:0007669"/>
    <property type="project" value="UniProtKB-UniRule"/>
</dbReference>
<feature type="domain" description="Helicase C-terminal" evidence="10">
    <location>
        <begin position="746"/>
        <end position="924"/>
    </location>
</feature>
<dbReference type="FunFam" id="3.30.420.10:FF:000045">
    <property type="entry name" value="3'-5' exonuclease DinG"/>
    <property type="match status" value="1"/>
</dbReference>
<dbReference type="GO" id="GO:0003887">
    <property type="term" value="F:DNA-directed DNA polymerase activity"/>
    <property type="evidence" value="ECO:0007669"/>
    <property type="project" value="InterPro"/>
</dbReference>
<keyword evidence="3 6" id="KW-0378">Hydrolase</keyword>
<dbReference type="Gene3D" id="3.30.420.10">
    <property type="entry name" value="Ribonuclease H-like superfamily/Ribonuclease H"/>
    <property type="match status" value="1"/>
</dbReference>
<dbReference type="SUPFAM" id="SSF52540">
    <property type="entry name" value="P-loop containing nucleoside triphosphate hydrolases"/>
    <property type="match status" value="1"/>
</dbReference>
<dbReference type="GO" id="GO:0008408">
    <property type="term" value="F:3'-5' exonuclease activity"/>
    <property type="evidence" value="ECO:0007669"/>
    <property type="project" value="UniProtKB-UniRule"/>
</dbReference>
<dbReference type="Pfam" id="PF00929">
    <property type="entry name" value="RNase_T"/>
    <property type="match status" value="1"/>
</dbReference>
<evidence type="ECO:0000313" key="12">
    <source>
        <dbReference type="Proteomes" id="UP000199225"/>
    </source>
</evidence>
<dbReference type="GO" id="GO:0016818">
    <property type="term" value="F:hydrolase activity, acting on acid anhydrides, in phosphorus-containing anhydrides"/>
    <property type="evidence" value="ECO:0007669"/>
    <property type="project" value="InterPro"/>
</dbReference>
<reference evidence="12" key="1">
    <citation type="submission" date="2016-10" db="EMBL/GenBank/DDBJ databases">
        <authorList>
            <person name="Varghese N."/>
            <person name="Submissions S."/>
        </authorList>
    </citation>
    <scope>NUCLEOTIDE SEQUENCE [LARGE SCALE GENOMIC DNA]</scope>
    <source>
        <strain evidence="12">DSM 4771</strain>
    </source>
</reference>
<dbReference type="PROSITE" id="PS51194">
    <property type="entry name" value="HELICASE_CTER"/>
    <property type="match status" value="1"/>
</dbReference>
<dbReference type="Proteomes" id="UP000199225">
    <property type="component" value="Unassembled WGS sequence"/>
</dbReference>
<dbReference type="InterPro" id="IPR036397">
    <property type="entry name" value="RNaseH_sf"/>
</dbReference>
<evidence type="ECO:0000256" key="6">
    <source>
        <dbReference type="HAMAP-Rule" id="MF_02206"/>
    </source>
</evidence>
<dbReference type="SUPFAM" id="SSF53098">
    <property type="entry name" value="Ribonuclease H-like"/>
    <property type="match status" value="1"/>
</dbReference>
<sequence length="940" mass="107719">MSTYAVIDLETTGNSPGRGDKIIEVGIVIMKEKAIVEEFSSFIYPETPIPSFITRLTGITDEDVIDAPLLSEVVPELKRLLAQDYIVAHNIDFDMKFMNDALAAMGESPIDAKVLDTVELSRIMLPDAPGHKLSDLSESLSLTHDQPHRAISDALVTADLWSILYTKMEDLPEKTLTYLLKLSSALKSDVKGLIDEFLLEKRYNGENARAADYEVWEGIPVRPQKNYTLQREDRKSLLDWEDWKAYLFRSPEGLPIVIDKYREREEQERMADSIHQSFSQNRLAFIEAGAGIGKSMASAVSALHTSLLKEKRVLISTYTNALQSQIMQKELPQLQAVSPVPFTFASLKGSEHYLSLAHFRYEMEYGTLDNYDDVLTKAMLLIWVLETETGDVEEVQLPSNGYKFWRKVSADQKGKAISLSMGNYSYYHKAYEKAKRSDIVVTTHALFCFDLLQEEEFIPACQYAIIDEAHHLKKVASKYFGTRLYYPAVQQLFSQWRELFEPGYYRKSASDRKEVSTLLQSCYTHLDNAKAEWTELSAYFANYVVKHRPSVSSDTGKVMFDFRKYGSKRFYQTLMEMCERLLQEMKQLIRKTESLMNEMLLQLQMNEDKDLTILITRLDYQVGYYKEFVSSVETVFIKEDTNPVWAELDIKHPQGTLTIECESYTYSDQLAERLQTQKDSIVFTSATLAAQGSFDFMKKSLGLEEGREVIIPSPFDFEKQMKVVVPTDMPHIKQESEDFLYAVAETILSIAIKTHGRMLVLFTSYAMLRNVYHLLKEFQELEQYQLIAQGITSGSRDRLKKEFQTLDHAILLGTNTFWEGIDIPGEDLSCLVMVRLPFDPPSHPGQQIEENLWKSSNGNPFMEMVLPKAILRFKQGIGRLIRGEEDKGIVVILDKRIVETSYGKYFIEALPTSSIQQCTTKELLANFHELLPIDDDERNN</sequence>
<dbReference type="HAMAP" id="MF_02206">
    <property type="entry name" value="DinG_exonucl"/>
    <property type="match status" value="1"/>
</dbReference>
<accession>A0A1G8Q1Q6</accession>
<proteinExistence type="inferred from homology"/>
<evidence type="ECO:0000256" key="2">
    <source>
        <dbReference type="ARBA" id="ARBA00022741"/>
    </source>
</evidence>
<dbReference type="NCBIfam" id="TIGR00573">
    <property type="entry name" value="dnaq"/>
    <property type="match status" value="1"/>
</dbReference>
<dbReference type="GO" id="GO:0006260">
    <property type="term" value="P:DNA replication"/>
    <property type="evidence" value="ECO:0007669"/>
    <property type="project" value="InterPro"/>
</dbReference>
<name>A0A1G8Q1Q6_9BACI</name>
<keyword evidence="11" id="KW-0347">Helicase</keyword>
<organism evidence="11 12">
    <name type="scientific">Salimicrobium halophilum</name>
    <dbReference type="NCBI Taxonomy" id="86666"/>
    <lineage>
        <taxon>Bacteria</taxon>
        <taxon>Bacillati</taxon>
        <taxon>Bacillota</taxon>
        <taxon>Bacilli</taxon>
        <taxon>Bacillales</taxon>
        <taxon>Bacillaceae</taxon>
        <taxon>Salimicrobium</taxon>
    </lineage>
</organism>
<evidence type="ECO:0000256" key="7">
    <source>
        <dbReference type="RuleBase" id="RU364106"/>
    </source>
</evidence>
<dbReference type="InterPro" id="IPR012337">
    <property type="entry name" value="RNaseH-like_sf"/>
</dbReference>
<evidence type="ECO:0000256" key="5">
    <source>
        <dbReference type="ARBA" id="ARBA00022840"/>
    </source>
</evidence>
<dbReference type="CDD" id="cd06127">
    <property type="entry name" value="DEDDh"/>
    <property type="match status" value="1"/>
</dbReference>
<dbReference type="Pfam" id="PF13307">
    <property type="entry name" value="Helicase_C_2"/>
    <property type="match status" value="1"/>
</dbReference>
<dbReference type="PANTHER" id="PTHR11472">
    <property type="entry name" value="DNA REPAIR DEAD HELICASE RAD3/XP-D SUBFAMILY MEMBER"/>
    <property type="match status" value="1"/>
</dbReference>
<evidence type="ECO:0000259" key="9">
    <source>
        <dbReference type="PROSITE" id="PS51193"/>
    </source>
</evidence>
<dbReference type="InterPro" id="IPR001650">
    <property type="entry name" value="Helicase_C-like"/>
</dbReference>
<evidence type="ECO:0000256" key="3">
    <source>
        <dbReference type="ARBA" id="ARBA00022801"/>
    </source>
</evidence>
<dbReference type="InterPro" id="IPR006555">
    <property type="entry name" value="ATP-dep_Helicase_C"/>
</dbReference>
<dbReference type="PROSITE" id="PS51193">
    <property type="entry name" value="HELICASE_ATP_BIND_2"/>
    <property type="match status" value="1"/>
</dbReference>
<dbReference type="OrthoDB" id="9803913at2"/>
<dbReference type="InterPro" id="IPR006310">
    <property type="entry name" value="DinG"/>
</dbReference>
<dbReference type="GO" id="GO:0003677">
    <property type="term" value="F:DNA binding"/>
    <property type="evidence" value="ECO:0007669"/>
    <property type="project" value="InterPro"/>
</dbReference>
<dbReference type="SMART" id="SM00479">
    <property type="entry name" value="EXOIII"/>
    <property type="match status" value="1"/>
</dbReference>
<keyword evidence="4 6" id="KW-0269">Exonuclease</keyword>
<dbReference type="InterPro" id="IPR027417">
    <property type="entry name" value="P-loop_NTPase"/>
</dbReference>
<dbReference type="EMBL" id="FNEV01000001">
    <property type="protein sequence ID" value="SDI98647.1"/>
    <property type="molecule type" value="Genomic_DNA"/>
</dbReference>
<dbReference type="InterPro" id="IPR013520">
    <property type="entry name" value="Ribonucl_H"/>
</dbReference>
<evidence type="ECO:0000313" key="11">
    <source>
        <dbReference type="EMBL" id="SDI98647.1"/>
    </source>
</evidence>
<evidence type="ECO:0000256" key="1">
    <source>
        <dbReference type="ARBA" id="ARBA00022722"/>
    </source>
</evidence>